<dbReference type="RefSeq" id="XP_024350487.1">
    <property type="nucleotide sequence ID" value="XM_024495141.1"/>
</dbReference>
<reference evidence="2 3" key="1">
    <citation type="journal article" date="2013" name="Nat. Genet.">
        <title>The genome of the hydatid tapeworm Echinococcus granulosus.</title>
        <authorList>
            <person name="Zheng H."/>
            <person name="Zhang W."/>
            <person name="Zhang L."/>
            <person name="Zhang Z."/>
            <person name="Li J."/>
            <person name="Lu G."/>
            <person name="Zhu Y."/>
            <person name="Wang Y."/>
            <person name="Huang Y."/>
            <person name="Liu J."/>
            <person name="Kang H."/>
            <person name="Chen J."/>
            <person name="Wang L."/>
            <person name="Chen A."/>
            <person name="Yu S."/>
            <person name="Gao Z."/>
            <person name="Jin L."/>
            <person name="Gu W."/>
            <person name="Wang Z."/>
            <person name="Zhao L."/>
            <person name="Shi B."/>
            <person name="Wen H."/>
            <person name="Lin R."/>
            <person name="Jones M.K."/>
            <person name="Brejova B."/>
            <person name="Vinar T."/>
            <person name="Zhao G."/>
            <person name="McManus D.P."/>
            <person name="Chen Z."/>
            <person name="Zhou Y."/>
            <person name="Wang S."/>
        </authorList>
    </citation>
    <scope>NUCLEOTIDE SEQUENCE [LARGE SCALE GENOMIC DNA]</scope>
</reference>
<name>W6UEF5_ECHGR</name>
<keyword evidence="1" id="KW-1133">Transmembrane helix</keyword>
<keyword evidence="3" id="KW-1185">Reference proteome</keyword>
<feature type="transmembrane region" description="Helical" evidence="1">
    <location>
        <begin position="186"/>
        <end position="209"/>
    </location>
</feature>
<organism evidence="2 3">
    <name type="scientific">Echinococcus granulosus</name>
    <name type="common">Hydatid tapeworm</name>
    <dbReference type="NCBI Taxonomy" id="6210"/>
    <lineage>
        <taxon>Eukaryota</taxon>
        <taxon>Metazoa</taxon>
        <taxon>Spiralia</taxon>
        <taxon>Lophotrochozoa</taxon>
        <taxon>Platyhelminthes</taxon>
        <taxon>Cestoda</taxon>
        <taxon>Eucestoda</taxon>
        <taxon>Cyclophyllidea</taxon>
        <taxon>Taeniidae</taxon>
        <taxon>Echinococcus</taxon>
        <taxon>Echinococcus granulosus group</taxon>
    </lineage>
</organism>
<keyword evidence="1" id="KW-0472">Membrane</keyword>
<gene>
    <name evidence="2" type="ORF">EGR_05892</name>
</gene>
<protein>
    <submittedName>
        <fullName evidence="2">Uncharacterized protein</fullName>
    </submittedName>
</protein>
<evidence type="ECO:0000313" key="2">
    <source>
        <dbReference type="EMBL" id="EUB59291.1"/>
    </source>
</evidence>
<sequence>MLVQRGEVKVNSHLFASAFNSFEWYQYSRRKKLTSRLLELLSASVITVVFEQHQLQDSHYHQDSESNDEQIFVAFPYVSSFLRAVFNPVKATTIYPPNVALYHPKYNCIIFSCLGWQYFAKVKGKIFTKKDSIIHQLYCYSSSHPVILLLKTFNHLFTPYPSIQLFTNLLTYRIIHPFIRCKRTQFAMILIQFLLYILTQPLLTLAGLISDIDEMYLVDNHCGTLWLDTMEHLIRISKLNLERSLHPNKLNSVFSRKNPFLIHSSMIITYFCHLCFTFAWFAFAFTVMMVLDERFAFFCKNRIFLLRYLSPEVKPEIKARDTLTLEAESGNRTISSLFNRILVLTDLLTPARIRLLSHHPQLHKKDVGMEDQREWATVTRVKVNRGIPAFAMISCAYQMSAVFEQVNTQHQAMITRGKQNAMTKLLYVRKATVSKEYERENDSLSFHHYRSNCKIHPFKVRICHFQMIPPGFTPNDWQNKQDFLTGNSLKSPIEGFDIYAQRHFKCVALPDKEKQKKNVTKALSLIGVDITFNRQSNLTCFEVISLNWITLTEKTPTVKWT</sequence>
<dbReference type="CTD" id="36341607"/>
<feature type="transmembrane region" description="Helical" evidence="1">
    <location>
        <begin position="267"/>
        <end position="291"/>
    </location>
</feature>
<evidence type="ECO:0000256" key="1">
    <source>
        <dbReference type="SAM" id="Phobius"/>
    </source>
</evidence>
<accession>W6UEF5</accession>
<keyword evidence="1" id="KW-0812">Transmembrane</keyword>
<dbReference type="EMBL" id="APAU02000047">
    <property type="protein sequence ID" value="EUB59291.1"/>
    <property type="molecule type" value="Genomic_DNA"/>
</dbReference>
<dbReference type="KEGG" id="egl:EGR_05892"/>
<evidence type="ECO:0000313" key="3">
    <source>
        <dbReference type="Proteomes" id="UP000019149"/>
    </source>
</evidence>
<dbReference type="GeneID" id="36341607"/>
<comment type="caution">
    <text evidence="2">The sequence shown here is derived from an EMBL/GenBank/DDBJ whole genome shotgun (WGS) entry which is preliminary data.</text>
</comment>
<dbReference type="AlphaFoldDB" id="W6UEF5"/>
<dbReference type="Proteomes" id="UP000019149">
    <property type="component" value="Unassembled WGS sequence"/>
</dbReference>
<proteinExistence type="predicted"/>